<dbReference type="InterPro" id="IPR057291">
    <property type="entry name" value="CHX17_2nd"/>
</dbReference>
<keyword evidence="15" id="KW-1185">Reference proteome</keyword>
<protein>
    <recommendedName>
        <fullName evidence="16">Cation/H+ exchanger domain-containing protein</fullName>
    </recommendedName>
</protein>
<dbReference type="GO" id="GO:0006813">
    <property type="term" value="P:potassium ion transport"/>
    <property type="evidence" value="ECO:0007669"/>
    <property type="project" value="UniProtKB-KW"/>
</dbReference>
<dbReference type="InterPro" id="IPR038770">
    <property type="entry name" value="Na+/solute_symporter_sf"/>
</dbReference>
<keyword evidence="7" id="KW-0406">Ion transport</keyword>
<dbReference type="Pfam" id="PF23259">
    <property type="entry name" value="CHX17_C"/>
    <property type="match status" value="1"/>
</dbReference>
<evidence type="ECO:0000256" key="9">
    <source>
        <dbReference type="ARBA" id="ARBA00038341"/>
    </source>
</evidence>
<dbReference type="AlphaFoldDB" id="A0AAD3XQH7"/>
<evidence type="ECO:0000256" key="7">
    <source>
        <dbReference type="ARBA" id="ARBA00023065"/>
    </source>
</evidence>
<feature type="transmembrane region" description="Helical" evidence="10">
    <location>
        <begin position="42"/>
        <end position="60"/>
    </location>
</feature>
<keyword evidence="3" id="KW-0633">Potassium transport</keyword>
<dbReference type="GO" id="GO:1902600">
    <property type="term" value="P:proton transmembrane transport"/>
    <property type="evidence" value="ECO:0007669"/>
    <property type="project" value="InterPro"/>
</dbReference>
<organism evidence="14 15">
    <name type="scientific">Nepenthes gracilis</name>
    <name type="common">Slender pitcher plant</name>
    <dbReference type="NCBI Taxonomy" id="150966"/>
    <lineage>
        <taxon>Eukaryota</taxon>
        <taxon>Viridiplantae</taxon>
        <taxon>Streptophyta</taxon>
        <taxon>Embryophyta</taxon>
        <taxon>Tracheophyta</taxon>
        <taxon>Spermatophyta</taxon>
        <taxon>Magnoliopsida</taxon>
        <taxon>eudicotyledons</taxon>
        <taxon>Gunneridae</taxon>
        <taxon>Pentapetalae</taxon>
        <taxon>Caryophyllales</taxon>
        <taxon>Nepenthaceae</taxon>
        <taxon>Nepenthes</taxon>
    </lineage>
</organism>
<evidence type="ECO:0000313" key="15">
    <source>
        <dbReference type="Proteomes" id="UP001279734"/>
    </source>
</evidence>
<feature type="transmembrane region" description="Helical" evidence="10">
    <location>
        <begin position="72"/>
        <end position="92"/>
    </location>
</feature>
<feature type="transmembrane region" description="Helical" evidence="10">
    <location>
        <begin position="170"/>
        <end position="188"/>
    </location>
</feature>
<evidence type="ECO:0000259" key="13">
    <source>
        <dbReference type="Pfam" id="PF23259"/>
    </source>
</evidence>
<feature type="domain" description="Cation/H(+) antiporter central" evidence="12">
    <location>
        <begin position="427"/>
        <end position="551"/>
    </location>
</feature>
<dbReference type="GO" id="GO:0006885">
    <property type="term" value="P:regulation of pH"/>
    <property type="evidence" value="ECO:0007669"/>
    <property type="project" value="TreeGrafter"/>
</dbReference>
<evidence type="ECO:0000256" key="4">
    <source>
        <dbReference type="ARBA" id="ARBA00022692"/>
    </source>
</evidence>
<dbReference type="Gene3D" id="1.20.1530.20">
    <property type="match status" value="1"/>
</dbReference>
<keyword evidence="2" id="KW-0813">Transport</keyword>
<sequence>MQIANESLLKAGIIIGPSVLGRNKGFATHVFPRDAQFVVRNVGLIGFMHFLFVSGVKMDLGVIKTAGKKQWYIALLGVILPHIILLSFAFGIRKHMDKDLAKPSSIGGISSALIITTFPVIYTILKDLKLLSSEIGRLALSTGIISDVIGLVIIVAFEAAKQGETRSLNAFYYVLTLFAVSGVVIGGIPRVMAWISRRTPEGKPVGQQYVTMILLGVFVIGFVTDFIGAAVGNGPLWLGLAIPDGPPIGATLVERTETFMISVLSPFSYTTVGLLTDVHAMSACWSCLGPLFLMALMGYFSKFISVLATTWYFNMPFREGLTLSLMLSLRGQVEYLIYLHWMDWKMVKTPNFSMMVFLTTIVTGIISPMIVFLYDPTRPYMTEQRRTIQHKHPDSELRIVAAIYDQESVASLFSLLEVSNPSASSPLSIYALYLIELVGRASPIFIDHSQQEEYWDSSNEAIHNALKLYEETQSEYIKVHFFTAVAAQRTMYQDICELALLKKASLIILPFHKKCLNSLGVSELVRLGVQCVNSNCLLHAPCSVGVLVSKTALQTTLSAASSHHSARHFAMLFLGGADAREALIYADRMVGDQSIHLTVIRFLAQNCNGDDERERKLDDGVVTSFWVKNEANERVIYREVVVRDGADTVAAIQAMDDGSYDLWIVGRKNGINPVLLQGLSDWNQNPELGIIGDYLASMDFSTTASVLVVKQQILRDNHRKTKHDPKVHA</sequence>
<dbReference type="Pfam" id="PF00999">
    <property type="entry name" value="Na_H_Exchanger"/>
    <property type="match status" value="1"/>
</dbReference>
<dbReference type="InterPro" id="IPR057290">
    <property type="entry name" value="CHX17_C"/>
</dbReference>
<feature type="transmembrane region" description="Helical" evidence="10">
    <location>
        <begin position="320"/>
        <end position="341"/>
    </location>
</feature>
<dbReference type="PANTHER" id="PTHR32468:SF109">
    <property type="entry name" value="CATION_H(+) ANTIPORTER 24-RELATED"/>
    <property type="match status" value="1"/>
</dbReference>
<evidence type="ECO:0000256" key="10">
    <source>
        <dbReference type="SAM" id="Phobius"/>
    </source>
</evidence>
<dbReference type="InterPro" id="IPR006153">
    <property type="entry name" value="Cation/H_exchanger_TM"/>
</dbReference>
<evidence type="ECO:0000256" key="1">
    <source>
        <dbReference type="ARBA" id="ARBA00004141"/>
    </source>
</evidence>
<dbReference type="GO" id="GO:0015297">
    <property type="term" value="F:antiporter activity"/>
    <property type="evidence" value="ECO:0007669"/>
    <property type="project" value="InterPro"/>
</dbReference>
<accession>A0AAD3XQH7</accession>
<dbReference type="PANTHER" id="PTHR32468">
    <property type="entry name" value="CATION/H + ANTIPORTER"/>
    <property type="match status" value="1"/>
</dbReference>
<gene>
    <name evidence="14" type="ORF">Nepgr_014622</name>
</gene>
<evidence type="ECO:0000256" key="2">
    <source>
        <dbReference type="ARBA" id="ARBA00022448"/>
    </source>
</evidence>
<reference evidence="14" key="1">
    <citation type="submission" date="2023-05" db="EMBL/GenBank/DDBJ databases">
        <title>Nepenthes gracilis genome sequencing.</title>
        <authorList>
            <person name="Fukushima K."/>
        </authorList>
    </citation>
    <scope>NUCLEOTIDE SEQUENCE</scope>
    <source>
        <strain evidence="14">SING2019-196</strain>
    </source>
</reference>
<feature type="transmembrane region" description="Helical" evidence="10">
    <location>
        <begin position="104"/>
        <end position="125"/>
    </location>
</feature>
<feature type="transmembrane region" description="Helical" evidence="10">
    <location>
        <begin position="137"/>
        <end position="158"/>
    </location>
</feature>
<dbReference type="Pfam" id="PF23256">
    <property type="entry name" value="CHX17_2nd"/>
    <property type="match status" value="1"/>
</dbReference>
<dbReference type="GO" id="GO:0012505">
    <property type="term" value="C:endomembrane system"/>
    <property type="evidence" value="ECO:0007669"/>
    <property type="project" value="TreeGrafter"/>
</dbReference>
<comment type="subcellular location">
    <subcellularLocation>
        <location evidence="1">Membrane</location>
        <topology evidence="1">Multi-pass membrane protein</topology>
    </subcellularLocation>
</comment>
<evidence type="ECO:0000256" key="6">
    <source>
        <dbReference type="ARBA" id="ARBA00022989"/>
    </source>
</evidence>
<name>A0AAD3XQH7_NEPGR</name>
<feature type="transmembrane region" description="Helical" evidence="10">
    <location>
        <begin position="353"/>
        <end position="374"/>
    </location>
</feature>
<dbReference type="Proteomes" id="UP001279734">
    <property type="component" value="Unassembled WGS sequence"/>
</dbReference>
<evidence type="ECO:0000256" key="8">
    <source>
        <dbReference type="ARBA" id="ARBA00023136"/>
    </source>
</evidence>
<evidence type="ECO:0000256" key="3">
    <source>
        <dbReference type="ARBA" id="ARBA00022538"/>
    </source>
</evidence>
<feature type="domain" description="Cation/H(+) antiporter C-terminal" evidence="13">
    <location>
        <begin position="570"/>
        <end position="712"/>
    </location>
</feature>
<evidence type="ECO:0000259" key="12">
    <source>
        <dbReference type="Pfam" id="PF23256"/>
    </source>
</evidence>
<keyword evidence="6 10" id="KW-1133">Transmembrane helix</keyword>
<feature type="transmembrane region" description="Helical" evidence="10">
    <location>
        <begin position="209"/>
        <end position="231"/>
    </location>
</feature>
<comment type="caution">
    <text evidence="14">The sequence shown here is derived from an EMBL/GenBank/DDBJ whole genome shotgun (WGS) entry which is preliminary data.</text>
</comment>
<dbReference type="GO" id="GO:0016020">
    <property type="term" value="C:membrane"/>
    <property type="evidence" value="ECO:0007669"/>
    <property type="project" value="UniProtKB-SubCell"/>
</dbReference>
<evidence type="ECO:0000313" key="14">
    <source>
        <dbReference type="EMBL" id="GMH12781.1"/>
    </source>
</evidence>
<dbReference type="EMBL" id="BSYO01000012">
    <property type="protein sequence ID" value="GMH12781.1"/>
    <property type="molecule type" value="Genomic_DNA"/>
</dbReference>
<evidence type="ECO:0000256" key="5">
    <source>
        <dbReference type="ARBA" id="ARBA00022958"/>
    </source>
</evidence>
<feature type="domain" description="Cation/H+ exchanger transmembrane" evidence="11">
    <location>
        <begin position="9"/>
        <end position="371"/>
    </location>
</feature>
<keyword evidence="8 10" id="KW-0472">Membrane</keyword>
<comment type="similarity">
    <text evidence="9">Belongs to the monovalent cation:proton antiporter 2 (CPA2) transporter (TC 2.A.37) family. CHX (TC 2.A.37.4) subfamily.</text>
</comment>
<feature type="transmembrane region" description="Helical" evidence="10">
    <location>
        <begin position="291"/>
        <end position="313"/>
    </location>
</feature>
<evidence type="ECO:0000259" key="11">
    <source>
        <dbReference type="Pfam" id="PF00999"/>
    </source>
</evidence>
<evidence type="ECO:0008006" key="16">
    <source>
        <dbReference type="Google" id="ProtNLM"/>
    </source>
</evidence>
<proteinExistence type="inferred from homology"/>
<keyword evidence="5" id="KW-0630">Potassium</keyword>
<keyword evidence="4 10" id="KW-0812">Transmembrane</keyword>
<dbReference type="InterPro" id="IPR050794">
    <property type="entry name" value="CPA2_transporter"/>
</dbReference>